<feature type="region of interest" description="Disordered" evidence="1">
    <location>
        <begin position="162"/>
        <end position="184"/>
    </location>
</feature>
<evidence type="ECO:0000313" key="3">
    <source>
        <dbReference type="Proteomes" id="UP000540519"/>
    </source>
</evidence>
<organism evidence="2 3">
    <name type="scientific">Zobellia amurskyensis</name>
    <dbReference type="NCBI Taxonomy" id="248905"/>
    <lineage>
        <taxon>Bacteria</taxon>
        <taxon>Pseudomonadati</taxon>
        <taxon>Bacteroidota</taxon>
        <taxon>Flavobacteriia</taxon>
        <taxon>Flavobacteriales</taxon>
        <taxon>Flavobacteriaceae</taxon>
        <taxon>Zobellia</taxon>
    </lineage>
</organism>
<comment type="caution">
    <text evidence="2">The sequence shown here is derived from an EMBL/GenBank/DDBJ whole genome shotgun (WGS) entry which is preliminary data.</text>
</comment>
<dbReference type="Proteomes" id="UP000540519">
    <property type="component" value="Unassembled WGS sequence"/>
</dbReference>
<dbReference type="OrthoDB" id="639821at2"/>
<dbReference type="EMBL" id="RCNR01000010">
    <property type="protein sequence ID" value="MUH35699.1"/>
    <property type="molecule type" value="Genomic_DNA"/>
</dbReference>
<accession>A0A7X2ZSU8</accession>
<evidence type="ECO:0000313" key="2">
    <source>
        <dbReference type="EMBL" id="MUH35699.1"/>
    </source>
</evidence>
<gene>
    <name evidence="2" type="ORF">D9O36_07600</name>
</gene>
<sequence length="302" mass="33633">MSKPPLFIFLCCLATLNFIHGQIDVLSELEVPQTAPVGYESIVSAKLSEALQSGVAYEIGFWIFGRQLPDQSYSYPIAVFPSGQSISNENVLDIVEAVQPQPQLEVHPPPTYATRGHFTFIVRPDQAYDHVTIALKNKSNQPSPIDFNKDITVTGIAVKPLPSRPKEETSPVKTEGVTHTPPPDKIADRILIDSEKSYTVLVDEIQLGLYDHRRIDNDIVTIYLNGIVAVKHVKLKRKKQFFDLALQLGKNIITLHAENLGKVAPNTAAILIKTKKQEFMAVLESDLGQSSYFTLVYEKPKL</sequence>
<name>A0A7X2ZSU8_9FLAO</name>
<dbReference type="RefSeq" id="WP_155599453.1">
    <property type="nucleotide sequence ID" value="NZ_RCNR01000010.1"/>
</dbReference>
<protein>
    <submittedName>
        <fullName evidence="2">Uncharacterized protein</fullName>
    </submittedName>
</protein>
<proteinExistence type="predicted"/>
<keyword evidence="3" id="KW-1185">Reference proteome</keyword>
<reference evidence="2 3" key="1">
    <citation type="journal article" date="2019" name="Mar. Drugs">
        <title>Comparative Genomics and CAZyme Genome Repertoires of Marine Zobellia amurskyensis KMM 3526(T) and Zobellia laminariae KMM 3676(T).</title>
        <authorList>
            <person name="Chernysheva N."/>
            <person name="Bystritskaya E."/>
            <person name="Stenkova A."/>
            <person name="Golovkin I."/>
            <person name="Nedashkovskaya O."/>
            <person name="Isaeva M."/>
        </authorList>
    </citation>
    <scope>NUCLEOTIDE SEQUENCE [LARGE SCALE GENOMIC DNA]</scope>
    <source>
        <strain evidence="2 3">KMM 3526</strain>
    </source>
</reference>
<dbReference type="AlphaFoldDB" id="A0A7X2ZSU8"/>
<evidence type="ECO:0000256" key="1">
    <source>
        <dbReference type="SAM" id="MobiDB-lite"/>
    </source>
</evidence>